<keyword evidence="7 12" id="KW-1133">Transmembrane helix</keyword>
<dbReference type="InterPro" id="IPR005497">
    <property type="entry name" value="Cytochrome_b6-f_cplx_su8"/>
</dbReference>
<evidence type="ECO:0000256" key="1">
    <source>
        <dbReference type="ARBA" id="ARBA00003068"/>
    </source>
</evidence>
<evidence type="ECO:0000256" key="10">
    <source>
        <dbReference type="ARBA" id="ARBA00031459"/>
    </source>
</evidence>
<keyword evidence="14" id="KW-1185">Reference proteome</keyword>
<dbReference type="EMBL" id="JALJOT010000007">
    <property type="protein sequence ID" value="KAK9909190.1"/>
    <property type="molecule type" value="Genomic_DNA"/>
</dbReference>
<protein>
    <recommendedName>
        <fullName evidence="10">Cytochrome b6-f complex subunit PetN</fullName>
    </recommendedName>
    <alternativeName>
        <fullName evidence="11">Cytochrome b6-f complex subunit VIII</fullName>
    </alternativeName>
</protein>
<evidence type="ECO:0000256" key="6">
    <source>
        <dbReference type="ARBA" id="ARBA00022982"/>
    </source>
</evidence>
<evidence type="ECO:0000256" key="11">
    <source>
        <dbReference type="ARBA" id="ARBA00031982"/>
    </source>
</evidence>
<evidence type="ECO:0000256" key="8">
    <source>
        <dbReference type="ARBA" id="ARBA00023136"/>
    </source>
</evidence>
<comment type="caution">
    <text evidence="13">The sequence shown here is derived from an EMBL/GenBank/DDBJ whole genome shotgun (WGS) entry which is preliminary data.</text>
</comment>
<feature type="transmembrane region" description="Helical" evidence="12">
    <location>
        <begin position="82"/>
        <end position="104"/>
    </location>
</feature>
<gene>
    <name evidence="13" type="ORF">WJX75_008471</name>
</gene>
<comment type="similarity">
    <text evidence="3">Belongs to the PetN family.</text>
</comment>
<evidence type="ECO:0000313" key="14">
    <source>
        <dbReference type="Proteomes" id="UP001491310"/>
    </source>
</evidence>
<keyword evidence="4" id="KW-0813">Transport</keyword>
<name>A0ABR2YQX8_9CHLO</name>
<comment type="subcellular location">
    <subcellularLocation>
        <location evidence="2">Membrane</location>
        <topology evidence="2">Single-pass membrane protein</topology>
    </subcellularLocation>
</comment>
<evidence type="ECO:0000256" key="4">
    <source>
        <dbReference type="ARBA" id="ARBA00022448"/>
    </source>
</evidence>
<dbReference type="HAMAP" id="MF_00395">
    <property type="entry name" value="Cytb6_f_PetN"/>
    <property type="match status" value="1"/>
</dbReference>
<dbReference type="SUPFAM" id="SSF103451">
    <property type="entry name" value="PetN subunit of the cytochrome b6f complex"/>
    <property type="match status" value="1"/>
</dbReference>
<sequence>MAAVASTSAVLRPAAQKLAVRRPAAARPAPKALRCLAQNDQQQRQQATVASAAAVSVFALAAAAPAAQAATEVMQLAEGEPFIVNIGWAALAASFSFSLAAVVWGRSGM</sequence>
<evidence type="ECO:0000256" key="7">
    <source>
        <dbReference type="ARBA" id="ARBA00022989"/>
    </source>
</evidence>
<proteinExistence type="inferred from homology"/>
<evidence type="ECO:0000256" key="2">
    <source>
        <dbReference type="ARBA" id="ARBA00004167"/>
    </source>
</evidence>
<accession>A0ABR2YQX8</accession>
<evidence type="ECO:0000256" key="9">
    <source>
        <dbReference type="ARBA" id="ARBA00025834"/>
    </source>
</evidence>
<comment type="function">
    <text evidence="1">Component of the cytochrome b6-f complex, which mediates electron transfer between photosystem II (PSII) and photosystem I (PSI), cyclic electron flow around PSI, and state transitions.</text>
</comment>
<keyword evidence="8 12" id="KW-0472">Membrane</keyword>
<evidence type="ECO:0000256" key="3">
    <source>
        <dbReference type="ARBA" id="ARBA00010969"/>
    </source>
</evidence>
<evidence type="ECO:0000256" key="12">
    <source>
        <dbReference type="SAM" id="Phobius"/>
    </source>
</evidence>
<comment type="subunit">
    <text evidence="9">The 4 large subunits of the cytochrome b6-f complex are cytochrome b6, subunit IV (17 kDa polypeptide, PetD), cytochrome f and the Rieske protein, while the 4 small subunits are PetG, PetL, PetM and PetN. The complex functions as a dimer.</text>
</comment>
<dbReference type="InterPro" id="IPR036143">
    <property type="entry name" value="Cytochr_b6-f_cplx_su8_sf"/>
</dbReference>
<reference evidence="13 14" key="1">
    <citation type="journal article" date="2024" name="Nat. Commun.">
        <title>Phylogenomics reveals the evolutionary origins of lichenization in chlorophyte algae.</title>
        <authorList>
            <person name="Puginier C."/>
            <person name="Libourel C."/>
            <person name="Otte J."/>
            <person name="Skaloud P."/>
            <person name="Haon M."/>
            <person name="Grisel S."/>
            <person name="Petersen M."/>
            <person name="Berrin J.G."/>
            <person name="Delaux P.M."/>
            <person name="Dal Grande F."/>
            <person name="Keller J."/>
        </authorList>
    </citation>
    <scope>NUCLEOTIDE SEQUENCE [LARGE SCALE GENOMIC DNA]</scope>
    <source>
        <strain evidence="13 14">SAG 216-7</strain>
    </source>
</reference>
<keyword evidence="5 12" id="KW-0812">Transmembrane</keyword>
<evidence type="ECO:0000313" key="13">
    <source>
        <dbReference type="EMBL" id="KAK9909190.1"/>
    </source>
</evidence>
<keyword evidence="6" id="KW-0249">Electron transport</keyword>
<organism evidence="13 14">
    <name type="scientific">Coccomyxa subellipsoidea</name>
    <dbReference type="NCBI Taxonomy" id="248742"/>
    <lineage>
        <taxon>Eukaryota</taxon>
        <taxon>Viridiplantae</taxon>
        <taxon>Chlorophyta</taxon>
        <taxon>core chlorophytes</taxon>
        <taxon>Trebouxiophyceae</taxon>
        <taxon>Trebouxiophyceae incertae sedis</taxon>
        <taxon>Coccomyxaceae</taxon>
        <taxon>Coccomyxa</taxon>
    </lineage>
</organism>
<dbReference type="Proteomes" id="UP001491310">
    <property type="component" value="Unassembled WGS sequence"/>
</dbReference>
<evidence type="ECO:0000256" key="5">
    <source>
        <dbReference type="ARBA" id="ARBA00022692"/>
    </source>
</evidence>
<dbReference type="Pfam" id="PF03742">
    <property type="entry name" value="PetN"/>
    <property type="match status" value="1"/>
</dbReference>
<feature type="transmembrane region" description="Helical" evidence="12">
    <location>
        <begin position="49"/>
        <end position="70"/>
    </location>
</feature>